<dbReference type="InterPro" id="IPR036465">
    <property type="entry name" value="vWFA_dom_sf"/>
</dbReference>
<dbReference type="InterPro" id="IPR002035">
    <property type="entry name" value="VWF_A"/>
</dbReference>
<dbReference type="SMART" id="SM00327">
    <property type="entry name" value="VWA"/>
    <property type="match status" value="1"/>
</dbReference>
<feature type="domain" description="VWFA" evidence="2">
    <location>
        <begin position="92"/>
        <end position="278"/>
    </location>
</feature>
<keyword evidence="4" id="KW-1185">Reference proteome</keyword>
<sequence>MICHYPVLMFQFCIQRPGFASGRWLHTTIFQPGRCSMKRRIHRRSASYCHIAVMLPVIIGVAVLLHLSGRGAGTGAVSAEAGEAVNPAAVLEVVFVLDISGSMFETDPDNQLKRAVADSIRKLSELNGKVAVIPFSDQIGTEYPLSGVTGSQVDGACSFIQALSYTRGDTDIGRAARRAVSILQEDASGQDRRVILVTDGMIDLPHEQNEEAAEKASLTMALTAAEEAREMGIRFDTIGLGSSGAIDENLLGYLADRTGGSFIRAEDVSYLSGILLTLSTQARETVPSPELVTEVETEAETEPAAFLMTEADPRYTEKDGQADETETEGAPAIIGSISGPVRLGGLIPQACRASIDLEALFSLKAQNRRNQVPAAVTAQVMDGRSVRVQVDGTRLIIRGLENGASIIRVSAERGGKSSEVEIAADVQALVGSTQAVWMAAAMIGLLITAGGILLFQAQARYLSGYLRYYVVMEQQKVFGVPAMNQVCLREYRQGVKLSEIIKDTYLEGTELTKVKMCARKDSILLLSRTKSCIIQDEHGQPVEKLLLEKTCRFRIFCAADTGTAIITAIYTSRPEPVEDGPRQEERTRLLV</sequence>
<evidence type="ECO:0000313" key="3">
    <source>
        <dbReference type="EMBL" id="MSS15188.1"/>
    </source>
</evidence>
<evidence type="ECO:0000259" key="2">
    <source>
        <dbReference type="PROSITE" id="PS50234"/>
    </source>
</evidence>
<dbReference type="PANTHER" id="PTHR10579:SF43">
    <property type="entry name" value="ZINC FINGER (C3HC4-TYPE RING FINGER) FAMILY PROTEIN"/>
    <property type="match status" value="1"/>
</dbReference>
<dbReference type="PANTHER" id="PTHR10579">
    <property type="entry name" value="CALCIUM-ACTIVATED CHLORIDE CHANNEL REGULATOR"/>
    <property type="match status" value="1"/>
</dbReference>
<feature type="transmembrane region" description="Helical" evidence="1">
    <location>
        <begin position="47"/>
        <end position="67"/>
    </location>
</feature>
<dbReference type="AlphaFoldDB" id="A0A6L5X6Y9"/>
<comment type="caution">
    <text evidence="3">The sequence shown here is derived from an EMBL/GenBank/DDBJ whole genome shotgun (WGS) entry which is preliminary data.</text>
</comment>
<dbReference type="Pfam" id="PF13519">
    <property type="entry name" value="VWA_2"/>
    <property type="match status" value="1"/>
</dbReference>
<keyword evidence="1" id="KW-0812">Transmembrane</keyword>
<evidence type="ECO:0000256" key="1">
    <source>
        <dbReference type="SAM" id="Phobius"/>
    </source>
</evidence>
<name>A0A6L5X6Y9_9FIRM</name>
<dbReference type="CDD" id="cd00198">
    <property type="entry name" value="vWFA"/>
    <property type="match status" value="1"/>
</dbReference>
<keyword evidence="1" id="KW-1133">Transmembrane helix</keyword>
<evidence type="ECO:0000313" key="4">
    <source>
        <dbReference type="Proteomes" id="UP000481852"/>
    </source>
</evidence>
<gene>
    <name evidence="3" type="ORF">FYJ35_09100</name>
</gene>
<proteinExistence type="predicted"/>
<dbReference type="InterPro" id="IPR051266">
    <property type="entry name" value="CLCR"/>
</dbReference>
<accession>A0A6L5X6Y9</accession>
<dbReference type="SUPFAM" id="SSF53300">
    <property type="entry name" value="vWA-like"/>
    <property type="match status" value="1"/>
</dbReference>
<feature type="transmembrane region" description="Helical" evidence="1">
    <location>
        <begin position="435"/>
        <end position="455"/>
    </location>
</feature>
<protein>
    <submittedName>
        <fullName evidence="3">VWA domain-containing protein</fullName>
    </submittedName>
</protein>
<dbReference type="PROSITE" id="PS50234">
    <property type="entry name" value="VWFA"/>
    <property type="match status" value="1"/>
</dbReference>
<dbReference type="EMBL" id="VULZ01000009">
    <property type="protein sequence ID" value="MSS15188.1"/>
    <property type="molecule type" value="Genomic_DNA"/>
</dbReference>
<organism evidence="3 4">
    <name type="scientific">Porcincola intestinalis</name>
    <dbReference type="NCBI Taxonomy" id="2606632"/>
    <lineage>
        <taxon>Bacteria</taxon>
        <taxon>Bacillati</taxon>
        <taxon>Bacillota</taxon>
        <taxon>Clostridia</taxon>
        <taxon>Lachnospirales</taxon>
        <taxon>Lachnospiraceae</taxon>
        <taxon>Porcincola</taxon>
    </lineage>
</organism>
<dbReference type="Gene3D" id="3.40.50.410">
    <property type="entry name" value="von Willebrand factor, type A domain"/>
    <property type="match status" value="1"/>
</dbReference>
<keyword evidence="1" id="KW-0472">Membrane</keyword>
<reference evidence="3 4" key="1">
    <citation type="submission" date="2019-08" db="EMBL/GenBank/DDBJ databases">
        <title>In-depth cultivation of the pig gut microbiome towards novel bacterial diversity and tailored functional studies.</title>
        <authorList>
            <person name="Wylensek D."/>
            <person name="Hitch T.C.A."/>
            <person name="Clavel T."/>
        </authorList>
    </citation>
    <scope>NUCLEOTIDE SEQUENCE [LARGE SCALE GENOMIC DNA]</scope>
    <source>
        <strain evidence="3 4">Oil+RF-744-WCA-WT-11</strain>
    </source>
</reference>
<dbReference type="Proteomes" id="UP000481852">
    <property type="component" value="Unassembled WGS sequence"/>
</dbReference>